<name>A0AAD6ZBZ1_9AGAR</name>
<comment type="caution">
    <text evidence="2">The sequence shown here is derived from an EMBL/GenBank/DDBJ whole genome shotgun (WGS) entry which is preliminary data.</text>
</comment>
<sequence>MRRTQQIQRKSAVVPADIVHTRQAHLKKHKATNGFKDVFAMTTARERALTKAVREHAFYVKASIRNIILGSMPGKKRKKSDDNKGSGLTALVTALTKKCRGTSENVTPQDTIWCAILRDIIRENPQLPNLQNSGDEPKQPAKRNHDGSARQGRAAEGNNFFSIIGDQLVML</sequence>
<accession>A0AAD6ZBZ1</accession>
<evidence type="ECO:0000313" key="2">
    <source>
        <dbReference type="EMBL" id="KAJ7314785.1"/>
    </source>
</evidence>
<dbReference type="Proteomes" id="UP001218218">
    <property type="component" value="Unassembled WGS sequence"/>
</dbReference>
<evidence type="ECO:0000313" key="3">
    <source>
        <dbReference type="Proteomes" id="UP001218218"/>
    </source>
</evidence>
<reference evidence="2" key="1">
    <citation type="submission" date="2023-03" db="EMBL/GenBank/DDBJ databases">
        <title>Massive genome expansion in bonnet fungi (Mycena s.s.) driven by repeated elements and novel gene families across ecological guilds.</title>
        <authorList>
            <consortium name="Lawrence Berkeley National Laboratory"/>
            <person name="Harder C.B."/>
            <person name="Miyauchi S."/>
            <person name="Viragh M."/>
            <person name="Kuo A."/>
            <person name="Thoen E."/>
            <person name="Andreopoulos B."/>
            <person name="Lu D."/>
            <person name="Skrede I."/>
            <person name="Drula E."/>
            <person name="Henrissat B."/>
            <person name="Morin E."/>
            <person name="Kohler A."/>
            <person name="Barry K."/>
            <person name="LaButti K."/>
            <person name="Morin E."/>
            <person name="Salamov A."/>
            <person name="Lipzen A."/>
            <person name="Mereny Z."/>
            <person name="Hegedus B."/>
            <person name="Baldrian P."/>
            <person name="Stursova M."/>
            <person name="Weitz H."/>
            <person name="Taylor A."/>
            <person name="Grigoriev I.V."/>
            <person name="Nagy L.G."/>
            <person name="Martin F."/>
            <person name="Kauserud H."/>
        </authorList>
    </citation>
    <scope>NUCLEOTIDE SEQUENCE</scope>
    <source>
        <strain evidence="2">CBHHK002</strain>
    </source>
</reference>
<proteinExistence type="predicted"/>
<gene>
    <name evidence="2" type="ORF">DFH08DRAFT_1087119</name>
</gene>
<protein>
    <submittedName>
        <fullName evidence="2">Uncharacterized protein</fullName>
    </submittedName>
</protein>
<dbReference type="AlphaFoldDB" id="A0AAD6ZBZ1"/>
<feature type="region of interest" description="Disordered" evidence="1">
    <location>
        <begin position="126"/>
        <end position="154"/>
    </location>
</feature>
<organism evidence="2 3">
    <name type="scientific">Mycena albidolilacea</name>
    <dbReference type="NCBI Taxonomy" id="1033008"/>
    <lineage>
        <taxon>Eukaryota</taxon>
        <taxon>Fungi</taxon>
        <taxon>Dikarya</taxon>
        <taxon>Basidiomycota</taxon>
        <taxon>Agaricomycotina</taxon>
        <taxon>Agaricomycetes</taxon>
        <taxon>Agaricomycetidae</taxon>
        <taxon>Agaricales</taxon>
        <taxon>Marasmiineae</taxon>
        <taxon>Mycenaceae</taxon>
        <taxon>Mycena</taxon>
    </lineage>
</organism>
<keyword evidence="3" id="KW-1185">Reference proteome</keyword>
<dbReference type="EMBL" id="JARIHO010000065">
    <property type="protein sequence ID" value="KAJ7314785.1"/>
    <property type="molecule type" value="Genomic_DNA"/>
</dbReference>
<feature type="compositionally biased region" description="Basic and acidic residues" evidence="1">
    <location>
        <begin position="135"/>
        <end position="148"/>
    </location>
</feature>
<evidence type="ECO:0000256" key="1">
    <source>
        <dbReference type="SAM" id="MobiDB-lite"/>
    </source>
</evidence>